<dbReference type="EMBL" id="CAUYUJ010018758">
    <property type="protein sequence ID" value="CAK0886105.1"/>
    <property type="molecule type" value="Genomic_DNA"/>
</dbReference>
<feature type="region of interest" description="Disordered" evidence="1">
    <location>
        <begin position="244"/>
        <end position="284"/>
    </location>
</feature>
<organism evidence="2 3">
    <name type="scientific">Prorocentrum cordatum</name>
    <dbReference type="NCBI Taxonomy" id="2364126"/>
    <lineage>
        <taxon>Eukaryota</taxon>
        <taxon>Sar</taxon>
        <taxon>Alveolata</taxon>
        <taxon>Dinophyceae</taxon>
        <taxon>Prorocentrales</taxon>
        <taxon>Prorocentraceae</taxon>
        <taxon>Prorocentrum</taxon>
    </lineage>
</organism>
<feature type="non-terminal residue" evidence="2">
    <location>
        <position position="284"/>
    </location>
</feature>
<comment type="caution">
    <text evidence="2">The sequence shown here is derived from an EMBL/GenBank/DDBJ whole genome shotgun (WGS) entry which is preliminary data.</text>
</comment>
<feature type="non-terminal residue" evidence="2">
    <location>
        <position position="1"/>
    </location>
</feature>
<evidence type="ECO:0000256" key="1">
    <source>
        <dbReference type="SAM" id="MobiDB-lite"/>
    </source>
</evidence>
<keyword evidence="3" id="KW-1185">Reference proteome</keyword>
<evidence type="ECO:0000313" key="2">
    <source>
        <dbReference type="EMBL" id="CAK0886105.1"/>
    </source>
</evidence>
<proteinExistence type="predicted"/>
<evidence type="ECO:0000313" key="3">
    <source>
        <dbReference type="Proteomes" id="UP001189429"/>
    </source>
</evidence>
<feature type="compositionally biased region" description="Low complexity" evidence="1">
    <location>
        <begin position="253"/>
        <end position="276"/>
    </location>
</feature>
<accession>A0ABN9WL95</accession>
<dbReference type="Proteomes" id="UP001189429">
    <property type="component" value="Unassembled WGS sequence"/>
</dbReference>
<protein>
    <submittedName>
        <fullName evidence="2">Uncharacterized protein</fullName>
    </submittedName>
</protein>
<name>A0ABN9WL95_9DINO</name>
<sequence>VDFRPCKQKRTHLSSWSATVRLDVGAAARVDTEVIGTLRRLVPINSTPATSNVHFTVSSRRIVEHRGSNLHGAVARPPSLKAFSRGARGPPTIDLKKRESKLAPMASNARMRCIMILQEVHGSGARPRRFVASLPRSYSVLCNGAGRAGTGGVAVLAPFFDKLDVVDLAKVAFFKGGGAASFERARFEASNNARWLKSNPEMQDSGAKEQQDSEKLSYTACNRIKRKKKFGMLRVMYTSKLAELVPPSPTPPRSLGSGLGLAAASGTTSATSKAGSMMNVGDLK</sequence>
<gene>
    <name evidence="2" type="ORF">PCOR1329_LOCUS67529</name>
</gene>
<reference evidence="2" key="1">
    <citation type="submission" date="2023-10" db="EMBL/GenBank/DDBJ databases">
        <authorList>
            <person name="Chen Y."/>
            <person name="Shah S."/>
            <person name="Dougan E. K."/>
            <person name="Thang M."/>
            <person name="Chan C."/>
        </authorList>
    </citation>
    <scope>NUCLEOTIDE SEQUENCE [LARGE SCALE GENOMIC DNA]</scope>
</reference>